<dbReference type="EMBL" id="AJSR01001392">
    <property type="protein sequence ID" value="EKM31000.1"/>
    <property type="molecule type" value="Genomic_DNA"/>
</dbReference>
<dbReference type="Proteomes" id="UP000008367">
    <property type="component" value="Unassembled WGS sequence"/>
</dbReference>
<evidence type="ECO:0000313" key="2">
    <source>
        <dbReference type="Proteomes" id="UP000008367"/>
    </source>
</evidence>
<protein>
    <submittedName>
        <fullName evidence="1">Uncharacterized protein</fullName>
    </submittedName>
</protein>
<reference evidence="1 2" key="1">
    <citation type="submission" date="2012-10" db="EMBL/GenBank/DDBJ databases">
        <title>Genome sequence of Vibrio Cholerae HENC-02.</title>
        <authorList>
            <person name="Eppinger M."/>
            <person name="Hasan N.A."/>
            <person name="Sengamalay N."/>
            <person name="Hine E."/>
            <person name="Su Q."/>
            <person name="Daugherty S.C."/>
            <person name="Young S."/>
            <person name="Sadzewicz L."/>
            <person name="Tallon L."/>
            <person name="Cebula T.A."/>
            <person name="Ravel J."/>
            <person name="Colwell R.R."/>
        </authorList>
    </citation>
    <scope>NUCLEOTIDE SEQUENCE [LARGE SCALE GENOMIC DNA]</scope>
    <source>
        <strain evidence="1 2">HENC-02</strain>
    </source>
</reference>
<sequence length="27" mass="3208">STRFENSLMFMLISLLKLLYTQVISRC</sequence>
<evidence type="ECO:0000313" key="1">
    <source>
        <dbReference type="EMBL" id="EKM31000.1"/>
    </source>
</evidence>
<comment type="caution">
    <text evidence="1">The sequence shown here is derived from an EMBL/GenBank/DDBJ whole genome shotgun (WGS) entry which is preliminary data.</text>
</comment>
<proteinExistence type="predicted"/>
<accession>A0A454CX73</accession>
<organism evidence="1 2">
    <name type="scientific">Vibrio harveyi</name>
    <name type="common">Beneckea harveyi</name>
    <dbReference type="NCBI Taxonomy" id="669"/>
    <lineage>
        <taxon>Bacteria</taxon>
        <taxon>Pseudomonadati</taxon>
        <taxon>Pseudomonadota</taxon>
        <taxon>Gammaproteobacteria</taxon>
        <taxon>Vibrionales</taxon>
        <taxon>Vibrionaceae</taxon>
        <taxon>Vibrio</taxon>
    </lineage>
</organism>
<name>A0A454CX73_VIBHA</name>
<gene>
    <name evidence="1" type="ORF">VCHENC02_3311B</name>
</gene>
<feature type="non-terminal residue" evidence="1">
    <location>
        <position position="1"/>
    </location>
</feature>
<dbReference type="AlphaFoldDB" id="A0A454CX73"/>